<dbReference type="GO" id="GO:0004364">
    <property type="term" value="F:glutathione transferase activity"/>
    <property type="evidence" value="ECO:0000318"/>
    <property type="project" value="GO_Central"/>
</dbReference>
<dbReference type="HOGENOM" id="CLU_011226_21_2_1"/>
<sequence>MPDDLYRKAIARFWADFFNRKFLASRAAVLKTEGEEKEKAIAEFTENIMVLEDGFCKDFSDLQPFLNGKTFGYLDIVVGSSLAWIKVLEEITKERFLALEKTPFISSWMSNFCEVGVVKEVLPDHGKLLAISQGYRDRALSSSK</sequence>
<dbReference type="PANTHER" id="PTHR11260">
    <property type="entry name" value="GLUTATHIONE S-TRANSFERASE, GST, SUPERFAMILY, GST DOMAIN CONTAINING"/>
    <property type="match status" value="1"/>
</dbReference>
<dbReference type="GO" id="GO:0005829">
    <property type="term" value="C:cytosol"/>
    <property type="evidence" value="ECO:0007669"/>
    <property type="project" value="UniProtKB-SubCell"/>
</dbReference>
<proteinExistence type="inferred from homology"/>
<dbReference type="GO" id="GO:0005737">
    <property type="term" value="C:cytoplasm"/>
    <property type="evidence" value="ECO:0000318"/>
    <property type="project" value="GO_Central"/>
</dbReference>
<dbReference type="SUPFAM" id="SSF47616">
    <property type="entry name" value="GST C-terminal domain-like"/>
    <property type="match status" value="1"/>
</dbReference>
<dbReference type="EMBL" id="KI397513">
    <property type="protein sequence ID" value="ERM94458.1"/>
    <property type="molecule type" value="Genomic_DNA"/>
</dbReference>
<evidence type="ECO:0000256" key="3">
    <source>
        <dbReference type="RuleBase" id="RU369102"/>
    </source>
</evidence>
<dbReference type="PANTHER" id="PTHR11260:SF676">
    <property type="entry name" value="GLUTATHIONE S-TRANSFERASE U8"/>
    <property type="match status" value="1"/>
</dbReference>
<accession>W1NG45</accession>
<dbReference type="Pfam" id="PF22041">
    <property type="entry name" value="GST_C_7"/>
    <property type="match status" value="1"/>
</dbReference>
<dbReference type="InterPro" id="IPR010987">
    <property type="entry name" value="Glutathione-S-Trfase_C-like"/>
</dbReference>
<keyword evidence="6" id="KW-1185">Reference proteome</keyword>
<dbReference type="PROSITE" id="PS50405">
    <property type="entry name" value="GST_CTER"/>
    <property type="match status" value="1"/>
</dbReference>
<comment type="function">
    <text evidence="3">Is involved in the conjugation of reduced glutathione to a wide number of exogenous and endogenous hydrophobic electrophiles.</text>
</comment>
<dbReference type="GO" id="GO:0009407">
    <property type="term" value="P:toxin catabolic process"/>
    <property type="evidence" value="ECO:0007669"/>
    <property type="project" value="UniProtKB-ARBA"/>
</dbReference>
<dbReference type="STRING" id="13333.W1NG45"/>
<dbReference type="eggNOG" id="KOG0406">
    <property type="taxonomic scope" value="Eukaryota"/>
</dbReference>
<comment type="subcellular location">
    <subcellularLocation>
        <location evidence="3">Cytoplasm</location>
        <location evidence="3">Cytosol</location>
    </subcellularLocation>
</comment>
<keyword evidence="3" id="KW-0963">Cytoplasm</keyword>
<dbReference type="AlphaFoldDB" id="W1NG45"/>
<dbReference type="Proteomes" id="UP000017836">
    <property type="component" value="Unassembled WGS sequence"/>
</dbReference>
<dbReference type="InterPro" id="IPR045073">
    <property type="entry name" value="Omega/Tau-like"/>
</dbReference>
<reference evidence="6" key="1">
    <citation type="journal article" date="2013" name="Science">
        <title>The Amborella genome and the evolution of flowering plants.</title>
        <authorList>
            <consortium name="Amborella Genome Project"/>
        </authorList>
    </citation>
    <scope>NUCLEOTIDE SEQUENCE [LARGE SCALE GENOMIC DNA]</scope>
</reference>
<keyword evidence="1 3" id="KW-0808">Transferase</keyword>
<comment type="similarity">
    <text evidence="3">Belongs to the GST superfamily.</text>
</comment>
<dbReference type="OMA" id="SLAWIKV"/>
<dbReference type="OrthoDB" id="202840at2759"/>
<organism evidence="5 6">
    <name type="scientific">Amborella trichopoda</name>
    <dbReference type="NCBI Taxonomy" id="13333"/>
    <lineage>
        <taxon>Eukaryota</taxon>
        <taxon>Viridiplantae</taxon>
        <taxon>Streptophyta</taxon>
        <taxon>Embryophyta</taxon>
        <taxon>Tracheophyta</taxon>
        <taxon>Spermatophyta</taxon>
        <taxon>Magnoliopsida</taxon>
        <taxon>Amborellales</taxon>
        <taxon>Amborellaceae</taxon>
        <taxon>Amborella</taxon>
    </lineage>
</organism>
<gene>
    <name evidence="5" type="ORF">AMTR_s00010p00260150</name>
</gene>
<dbReference type="GO" id="GO:0006749">
    <property type="term" value="P:glutathione metabolic process"/>
    <property type="evidence" value="ECO:0000318"/>
    <property type="project" value="GO_Central"/>
</dbReference>
<dbReference type="EC" id="2.5.1.18" evidence="3"/>
<dbReference type="CDD" id="cd03185">
    <property type="entry name" value="GST_C_Tau"/>
    <property type="match status" value="1"/>
</dbReference>
<evidence type="ECO:0000256" key="2">
    <source>
        <dbReference type="ARBA" id="ARBA00047960"/>
    </source>
</evidence>
<feature type="domain" description="GST C-terminal" evidence="4">
    <location>
        <begin position="4"/>
        <end position="140"/>
    </location>
</feature>
<dbReference type="Gene3D" id="1.20.1050.10">
    <property type="match status" value="1"/>
</dbReference>
<dbReference type="Gramene" id="ERM94458">
    <property type="protein sequence ID" value="ERM94458"/>
    <property type="gene ID" value="AMTR_s00010p00260150"/>
</dbReference>
<dbReference type="KEGG" id="atr:18422206"/>
<evidence type="ECO:0000256" key="1">
    <source>
        <dbReference type="ARBA" id="ARBA00022679"/>
    </source>
</evidence>
<protein>
    <recommendedName>
        <fullName evidence="3">Glutathione S-transferase</fullName>
        <ecNumber evidence="3">2.5.1.18</ecNumber>
    </recommendedName>
</protein>
<dbReference type="InterPro" id="IPR036282">
    <property type="entry name" value="Glutathione-S-Trfase_C_sf"/>
</dbReference>
<dbReference type="InterPro" id="IPR045074">
    <property type="entry name" value="GST_C_Tau"/>
</dbReference>
<dbReference type="FunFam" id="1.20.1050.10:FF:000016">
    <property type="entry name" value="Glutathione S-transferase U9"/>
    <property type="match status" value="1"/>
</dbReference>
<evidence type="ECO:0000259" key="4">
    <source>
        <dbReference type="PROSITE" id="PS50405"/>
    </source>
</evidence>
<dbReference type="InterPro" id="IPR054416">
    <property type="entry name" value="GST_UstS-like_C"/>
</dbReference>
<evidence type="ECO:0000313" key="5">
    <source>
        <dbReference type="EMBL" id="ERM94458.1"/>
    </source>
</evidence>
<evidence type="ECO:0000313" key="6">
    <source>
        <dbReference type="Proteomes" id="UP000017836"/>
    </source>
</evidence>
<name>W1NG45_AMBTC</name>
<comment type="catalytic activity">
    <reaction evidence="2 3">
        <text>RX + glutathione = an S-substituted glutathione + a halide anion + H(+)</text>
        <dbReference type="Rhea" id="RHEA:16437"/>
        <dbReference type="ChEBI" id="CHEBI:15378"/>
        <dbReference type="ChEBI" id="CHEBI:16042"/>
        <dbReference type="ChEBI" id="CHEBI:17792"/>
        <dbReference type="ChEBI" id="CHEBI:57925"/>
        <dbReference type="ChEBI" id="CHEBI:90779"/>
        <dbReference type="EC" id="2.5.1.18"/>
    </reaction>
</comment>